<keyword evidence="2" id="KW-0238">DNA-binding</keyword>
<dbReference type="RefSeq" id="WP_344342780.1">
    <property type="nucleotide sequence ID" value="NZ_BAAAQT010000006.1"/>
</dbReference>
<dbReference type="EMBL" id="BAAAQT010000006">
    <property type="protein sequence ID" value="GAA2173912.1"/>
    <property type="molecule type" value="Genomic_DNA"/>
</dbReference>
<evidence type="ECO:0000256" key="1">
    <source>
        <dbReference type="ARBA" id="ARBA00023015"/>
    </source>
</evidence>
<organism evidence="5 6">
    <name type="scientific">Agrococcus versicolor</name>
    <dbReference type="NCBI Taxonomy" id="501482"/>
    <lineage>
        <taxon>Bacteria</taxon>
        <taxon>Bacillati</taxon>
        <taxon>Actinomycetota</taxon>
        <taxon>Actinomycetes</taxon>
        <taxon>Micrococcales</taxon>
        <taxon>Microbacteriaceae</taxon>
        <taxon>Agrococcus</taxon>
    </lineage>
</organism>
<dbReference type="Pfam" id="PF07729">
    <property type="entry name" value="FCD"/>
    <property type="match status" value="1"/>
</dbReference>
<dbReference type="Pfam" id="PF00392">
    <property type="entry name" value="GntR"/>
    <property type="match status" value="1"/>
</dbReference>
<dbReference type="SUPFAM" id="SSF46785">
    <property type="entry name" value="Winged helix' DNA-binding domain"/>
    <property type="match status" value="1"/>
</dbReference>
<evidence type="ECO:0000313" key="6">
    <source>
        <dbReference type="Proteomes" id="UP001501599"/>
    </source>
</evidence>
<evidence type="ECO:0000256" key="3">
    <source>
        <dbReference type="ARBA" id="ARBA00023163"/>
    </source>
</evidence>
<dbReference type="PANTHER" id="PTHR43537">
    <property type="entry name" value="TRANSCRIPTIONAL REGULATOR, GNTR FAMILY"/>
    <property type="match status" value="1"/>
</dbReference>
<dbReference type="Proteomes" id="UP001501599">
    <property type="component" value="Unassembled WGS sequence"/>
</dbReference>
<keyword evidence="6" id="KW-1185">Reference proteome</keyword>
<accession>A0ABP5MH52</accession>
<protein>
    <submittedName>
        <fullName evidence="5">FCD domain-containing protein</fullName>
    </submittedName>
</protein>
<dbReference type="InterPro" id="IPR036388">
    <property type="entry name" value="WH-like_DNA-bd_sf"/>
</dbReference>
<sequence length="253" mass="26883">MHDDATSAAGSRSRSRARIGSGLYAHVVESLGQEIVDGTLPIGSILLVDGLCERFGVSRSVVREAVRTLGSMGLVAPRPQVGTRVQPTSEWDLLNPHIVRWRSLGIGALEQLRELLELRLGLEPVAARLAAERMPADAADRLVACIAGMEAAFADGDSHRYFALDVEFHSLLLDGSGNGVMARLAEVVGITIAARSRDPRPGMDGIRASSIADHRALAEAIAGRDVDGAEAAARVVVRDTLAEIDVIRIRATA</sequence>
<keyword evidence="1" id="KW-0805">Transcription regulation</keyword>
<dbReference type="PANTHER" id="PTHR43537:SF44">
    <property type="entry name" value="GNTR FAMILY REGULATORY PROTEIN"/>
    <property type="match status" value="1"/>
</dbReference>
<dbReference type="Gene3D" id="1.20.120.530">
    <property type="entry name" value="GntR ligand-binding domain-like"/>
    <property type="match status" value="1"/>
</dbReference>
<dbReference type="InterPro" id="IPR008920">
    <property type="entry name" value="TF_FadR/GntR_C"/>
</dbReference>
<dbReference type="CDD" id="cd07377">
    <property type="entry name" value="WHTH_GntR"/>
    <property type="match status" value="1"/>
</dbReference>
<dbReference type="SMART" id="SM00895">
    <property type="entry name" value="FCD"/>
    <property type="match status" value="1"/>
</dbReference>
<keyword evidence="3" id="KW-0804">Transcription</keyword>
<comment type="caution">
    <text evidence="5">The sequence shown here is derived from an EMBL/GenBank/DDBJ whole genome shotgun (WGS) entry which is preliminary data.</text>
</comment>
<evidence type="ECO:0000256" key="2">
    <source>
        <dbReference type="ARBA" id="ARBA00023125"/>
    </source>
</evidence>
<proteinExistence type="predicted"/>
<feature type="domain" description="HTH gntR-type" evidence="4">
    <location>
        <begin position="21"/>
        <end position="88"/>
    </location>
</feature>
<dbReference type="Gene3D" id="1.10.10.10">
    <property type="entry name" value="Winged helix-like DNA-binding domain superfamily/Winged helix DNA-binding domain"/>
    <property type="match status" value="1"/>
</dbReference>
<evidence type="ECO:0000313" key="5">
    <source>
        <dbReference type="EMBL" id="GAA2173912.1"/>
    </source>
</evidence>
<dbReference type="PROSITE" id="PS50949">
    <property type="entry name" value="HTH_GNTR"/>
    <property type="match status" value="1"/>
</dbReference>
<dbReference type="InterPro" id="IPR011711">
    <property type="entry name" value="GntR_C"/>
</dbReference>
<dbReference type="InterPro" id="IPR036390">
    <property type="entry name" value="WH_DNA-bd_sf"/>
</dbReference>
<name>A0ABP5MH52_9MICO</name>
<gene>
    <name evidence="5" type="ORF">GCM10009846_17780</name>
</gene>
<dbReference type="SMART" id="SM00345">
    <property type="entry name" value="HTH_GNTR"/>
    <property type="match status" value="1"/>
</dbReference>
<evidence type="ECO:0000259" key="4">
    <source>
        <dbReference type="PROSITE" id="PS50949"/>
    </source>
</evidence>
<dbReference type="InterPro" id="IPR000524">
    <property type="entry name" value="Tscrpt_reg_HTH_GntR"/>
</dbReference>
<reference evidence="6" key="1">
    <citation type="journal article" date="2019" name="Int. J. Syst. Evol. Microbiol.">
        <title>The Global Catalogue of Microorganisms (GCM) 10K type strain sequencing project: providing services to taxonomists for standard genome sequencing and annotation.</title>
        <authorList>
            <consortium name="The Broad Institute Genomics Platform"/>
            <consortium name="The Broad Institute Genome Sequencing Center for Infectious Disease"/>
            <person name="Wu L."/>
            <person name="Ma J."/>
        </authorList>
    </citation>
    <scope>NUCLEOTIDE SEQUENCE [LARGE SCALE GENOMIC DNA]</scope>
    <source>
        <strain evidence="6">JCM 16026</strain>
    </source>
</reference>
<dbReference type="SUPFAM" id="SSF48008">
    <property type="entry name" value="GntR ligand-binding domain-like"/>
    <property type="match status" value="1"/>
</dbReference>